<keyword evidence="3" id="KW-1133">Transmembrane helix</keyword>
<keyword evidence="3" id="KW-0812">Transmembrane</keyword>
<keyword evidence="2" id="KW-0503">Monooxygenase</keyword>
<dbReference type="InterPro" id="IPR017972">
    <property type="entry name" value="Cyt_P450_CS"/>
</dbReference>
<evidence type="ECO:0008006" key="6">
    <source>
        <dbReference type="Google" id="ProtNLM"/>
    </source>
</evidence>
<keyword evidence="1 2" id="KW-0349">Heme</keyword>
<dbReference type="PRINTS" id="PR00385">
    <property type="entry name" value="P450"/>
</dbReference>
<sequence>MSTDLQVLFTPMVTPLCTVLAMLLGLLGYLYGPYWGVRKVPGPPVIPLLGHLPLMAKHGPDVFTFLAKLYGPIFRFHMGRQPLIIVADPELCREIGIKKFKDIPNRSIPSPISASPLHQKGLFFTRDAVWSTMRNSILSVYQPSHLASLVPTMQSFIESATENFQSLKEEEITFSNLSLKLATDVIGQAAFGVDFGLSKPQSTSDSVNSFHSQGKDNTDVSEFIKQHIYSTTQLKMDLSGSATTAFTLSSVVYLIAQHPEVEKKLLAEIDGFGPHEQMPTAQDLQNEFPYLDQASLQVVKEAMRFYVVSPLIARETSKEVEIGGYLLPKGTWIWLAPGVLAKDPKNFPEPDKFKPERFDPNCEEEKRRHPYALIPFGLGPRACIGQKFSIQEIKLSLIHLYRKYLFRHSPRMEKPLELDFGIVLNFRHGVKLRIVKRT</sequence>
<dbReference type="Proteomes" id="UP000807159">
    <property type="component" value="Chromosome 18"/>
</dbReference>
<dbReference type="GO" id="GO:0005506">
    <property type="term" value="F:iron ion binding"/>
    <property type="evidence" value="ECO:0007669"/>
    <property type="project" value="InterPro"/>
</dbReference>
<keyword evidence="1 2" id="KW-0408">Iron</keyword>
<keyword evidence="1 2" id="KW-0479">Metal-binding</keyword>
<dbReference type="InterPro" id="IPR036396">
    <property type="entry name" value="Cyt_P450_sf"/>
</dbReference>
<dbReference type="InterPro" id="IPR001128">
    <property type="entry name" value="Cyt_P450"/>
</dbReference>
<keyword evidence="3" id="KW-0472">Membrane</keyword>
<evidence type="ECO:0000313" key="5">
    <source>
        <dbReference type="Proteomes" id="UP000807159"/>
    </source>
</evidence>
<evidence type="ECO:0000256" key="1">
    <source>
        <dbReference type="PIRSR" id="PIRSR602401-1"/>
    </source>
</evidence>
<dbReference type="PROSITE" id="PS00086">
    <property type="entry name" value="CYTOCHROME_P450"/>
    <property type="match status" value="1"/>
</dbReference>
<dbReference type="GO" id="GO:0004497">
    <property type="term" value="F:monooxygenase activity"/>
    <property type="evidence" value="ECO:0007669"/>
    <property type="project" value="UniProtKB-KW"/>
</dbReference>
<gene>
    <name evidence="4" type="ORF">H0E87_029717</name>
</gene>
<comment type="caution">
    <text evidence="4">The sequence shown here is derived from an EMBL/GenBank/DDBJ whole genome shotgun (WGS) entry which is preliminary data.</text>
</comment>
<dbReference type="GO" id="GO:0016705">
    <property type="term" value="F:oxidoreductase activity, acting on paired donors, with incorporation or reduction of molecular oxygen"/>
    <property type="evidence" value="ECO:0007669"/>
    <property type="project" value="InterPro"/>
</dbReference>
<evidence type="ECO:0000256" key="2">
    <source>
        <dbReference type="RuleBase" id="RU000461"/>
    </source>
</evidence>
<keyword evidence="5" id="KW-1185">Reference proteome</keyword>
<dbReference type="Pfam" id="PF00067">
    <property type="entry name" value="p450"/>
    <property type="match status" value="2"/>
</dbReference>
<dbReference type="PANTHER" id="PTHR24301">
    <property type="entry name" value="THROMBOXANE-A SYNTHASE"/>
    <property type="match status" value="1"/>
</dbReference>
<feature type="transmembrane region" description="Helical" evidence="3">
    <location>
        <begin position="12"/>
        <end position="31"/>
    </location>
</feature>
<feature type="binding site" description="axial binding residue" evidence="1">
    <location>
        <position position="383"/>
    </location>
    <ligand>
        <name>heme</name>
        <dbReference type="ChEBI" id="CHEBI:30413"/>
    </ligand>
    <ligandPart>
        <name>Fe</name>
        <dbReference type="ChEBI" id="CHEBI:18248"/>
    </ligandPart>
</feature>
<comment type="cofactor">
    <cofactor evidence="1">
        <name>heme</name>
        <dbReference type="ChEBI" id="CHEBI:30413"/>
    </cofactor>
</comment>
<keyword evidence="2" id="KW-0560">Oxidoreductase</keyword>
<dbReference type="SUPFAM" id="SSF48264">
    <property type="entry name" value="Cytochrome P450"/>
    <property type="match status" value="1"/>
</dbReference>
<name>A0A8T2WQU8_POPDE</name>
<dbReference type="CDD" id="cd00302">
    <property type="entry name" value="cytochrome_P450"/>
    <property type="match status" value="1"/>
</dbReference>
<dbReference type="InterPro" id="IPR002401">
    <property type="entry name" value="Cyt_P450_E_grp-I"/>
</dbReference>
<dbReference type="PRINTS" id="PR00463">
    <property type="entry name" value="EP450I"/>
</dbReference>
<evidence type="ECO:0000313" key="4">
    <source>
        <dbReference type="EMBL" id="KAH8482381.1"/>
    </source>
</evidence>
<reference evidence="4" key="1">
    <citation type="journal article" date="2021" name="J. Hered.">
        <title>Genome Assembly of Salicaceae Populus deltoides (Eastern Cottonwood) I-69 Based on Nanopore Sequencing and Hi-C Technologies.</title>
        <authorList>
            <person name="Bai S."/>
            <person name="Wu H."/>
            <person name="Zhang J."/>
            <person name="Pan Z."/>
            <person name="Zhao W."/>
            <person name="Li Z."/>
            <person name="Tong C."/>
        </authorList>
    </citation>
    <scope>NUCLEOTIDE SEQUENCE</scope>
    <source>
        <tissue evidence="4">Leaf</tissue>
    </source>
</reference>
<protein>
    <recommendedName>
        <fullName evidence="6">Cytochrome P450 711A1</fullName>
    </recommendedName>
</protein>
<organism evidence="4 5">
    <name type="scientific">Populus deltoides</name>
    <name type="common">Eastern poplar</name>
    <name type="synonym">Eastern cottonwood</name>
    <dbReference type="NCBI Taxonomy" id="3696"/>
    <lineage>
        <taxon>Eukaryota</taxon>
        <taxon>Viridiplantae</taxon>
        <taxon>Streptophyta</taxon>
        <taxon>Embryophyta</taxon>
        <taxon>Tracheophyta</taxon>
        <taxon>Spermatophyta</taxon>
        <taxon>Magnoliopsida</taxon>
        <taxon>eudicotyledons</taxon>
        <taxon>Gunneridae</taxon>
        <taxon>Pentapetalae</taxon>
        <taxon>rosids</taxon>
        <taxon>fabids</taxon>
        <taxon>Malpighiales</taxon>
        <taxon>Salicaceae</taxon>
        <taxon>Saliceae</taxon>
        <taxon>Populus</taxon>
    </lineage>
</organism>
<proteinExistence type="inferred from homology"/>
<dbReference type="Gene3D" id="1.10.630.10">
    <property type="entry name" value="Cytochrome P450"/>
    <property type="match status" value="2"/>
</dbReference>
<dbReference type="AlphaFoldDB" id="A0A8T2WQU8"/>
<dbReference type="GO" id="GO:0020037">
    <property type="term" value="F:heme binding"/>
    <property type="evidence" value="ECO:0007669"/>
    <property type="project" value="InterPro"/>
</dbReference>
<accession>A0A8T2WQU8</accession>
<dbReference type="EMBL" id="JACEGQ020000018">
    <property type="protein sequence ID" value="KAH8482381.1"/>
    <property type="molecule type" value="Genomic_DNA"/>
</dbReference>
<comment type="similarity">
    <text evidence="2">Belongs to the cytochrome P450 family.</text>
</comment>
<dbReference type="PANTHER" id="PTHR24301:SF2">
    <property type="entry name" value="THROMBOXANE-A SYNTHASE"/>
    <property type="match status" value="1"/>
</dbReference>
<evidence type="ECO:0000256" key="3">
    <source>
        <dbReference type="SAM" id="Phobius"/>
    </source>
</evidence>